<dbReference type="SUPFAM" id="SSF54211">
    <property type="entry name" value="Ribosomal protein S5 domain 2-like"/>
    <property type="match status" value="1"/>
</dbReference>
<dbReference type="PANTHER" id="PTHR21569">
    <property type="entry name" value="RIBOSOMAL PROTEIN S9"/>
    <property type="match status" value="1"/>
</dbReference>
<dbReference type="GO" id="GO:0003723">
    <property type="term" value="F:RNA binding"/>
    <property type="evidence" value="ECO:0007669"/>
    <property type="project" value="TreeGrafter"/>
</dbReference>
<dbReference type="Proteomes" id="UP001179952">
    <property type="component" value="Unassembled WGS sequence"/>
</dbReference>
<comment type="similarity">
    <text evidence="1 5">Belongs to the universal ribosomal protein uS9 family.</text>
</comment>
<reference evidence="6" key="1">
    <citation type="journal article" date="2023" name="Nat. Commun.">
        <title>Diploid and tetraploid genomes of Acorus and the evolution of monocots.</title>
        <authorList>
            <person name="Ma L."/>
            <person name="Liu K.W."/>
            <person name="Li Z."/>
            <person name="Hsiao Y.Y."/>
            <person name="Qi Y."/>
            <person name="Fu T."/>
            <person name="Tang G.D."/>
            <person name="Zhang D."/>
            <person name="Sun W.H."/>
            <person name="Liu D.K."/>
            <person name="Li Y."/>
            <person name="Chen G.Z."/>
            <person name="Liu X.D."/>
            <person name="Liao X.Y."/>
            <person name="Jiang Y.T."/>
            <person name="Yu X."/>
            <person name="Hao Y."/>
            <person name="Huang J."/>
            <person name="Zhao X.W."/>
            <person name="Ke S."/>
            <person name="Chen Y.Y."/>
            <person name="Wu W.L."/>
            <person name="Hsu J.L."/>
            <person name="Lin Y.F."/>
            <person name="Huang M.D."/>
            <person name="Li C.Y."/>
            <person name="Huang L."/>
            <person name="Wang Z.W."/>
            <person name="Zhao X."/>
            <person name="Zhong W.Y."/>
            <person name="Peng D.H."/>
            <person name="Ahmad S."/>
            <person name="Lan S."/>
            <person name="Zhang J.S."/>
            <person name="Tsai W.C."/>
            <person name="Van de Peer Y."/>
            <person name="Liu Z.J."/>
        </authorList>
    </citation>
    <scope>NUCLEOTIDE SEQUENCE</scope>
    <source>
        <strain evidence="6">SCP</strain>
    </source>
</reference>
<dbReference type="Pfam" id="PF00380">
    <property type="entry name" value="Ribosomal_S9"/>
    <property type="match status" value="1"/>
</dbReference>
<evidence type="ECO:0000313" key="6">
    <source>
        <dbReference type="EMBL" id="KAK1274714.1"/>
    </source>
</evidence>
<keyword evidence="3 5" id="KW-0687">Ribonucleoprotein</keyword>
<dbReference type="Gene3D" id="3.30.230.10">
    <property type="match status" value="1"/>
</dbReference>
<evidence type="ECO:0000256" key="4">
    <source>
        <dbReference type="ARBA" id="ARBA00043019"/>
    </source>
</evidence>
<evidence type="ECO:0000256" key="2">
    <source>
        <dbReference type="ARBA" id="ARBA00022980"/>
    </source>
</evidence>
<gene>
    <name evidence="6" type="ORF">QJS04_geneDACA001557</name>
</gene>
<evidence type="ECO:0000313" key="7">
    <source>
        <dbReference type="Proteomes" id="UP001179952"/>
    </source>
</evidence>
<keyword evidence="7" id="KW-1185">Reference proteome</keyword>
<evidence type="ECO:0000256" key="1">
    <source>
        <dbReference type="ARBA" id="ARBA00005251"/>
    </source>
</evidence>
<dbReference type="InterPro" id="IPR020568">
    <property type="entry name" value="Ribosomal_Su5_D2-typ_SF"/>
</dbReference>
<reference evidence="6" key="2">
    <citation type="submission" date="2023-06" db="EMBL/GenBank/DDBJ databases">
        <authorList>
            <person name="Ma L."/>
            <person name="Liu K.-W."/>
            <person name="Li Z."/>
            <person name="Hsiao Y.-Y."/>
            <person name="Qi Y."/>
            <person name="Fu T."/>
            <person name="Tang G."/>
            <person name="Zhang D."/>
            <person name="Sun W.-H."/>
            <person name="Liu D.-K."/>
            <person name="Li Y."/>
            <person name="Chen G.-Z."/>
            <person name="Liu X.-D."/>
            <person name="Liao X.-Y."/>
            <person name="Jiang Y.-T."/>
            <person name="Yu X."/>
            <person name="Hao Y."/>
            <person name="Huang J."/>
            <person name="Zhao X.-W."/>
            <person name="Ke S."/>
            <person name="Chen Y.-Y."/>
            <person name="Wu W.-L."/>
            <person name="Hsu J.-L."/>
            <person name="Lin Y.-F."/>
            <person name="Huang M.-D."/>
            <person name="Li C.-Y."/>
            <person name="Huang L."/>
            <person name="Wang Z.-W."/>
            <person name="Zhao X."/>
            <person name="Zhong W.-Y."/>
            <person name="Peng D.-H."/>
            <person name="Ahmad S."/>
            <person name="Lan S."/>
            <person name="Zhang J.-S."/>
            <person name="Tsai W.-C."/>
            <person name="Van De Peer Y."/>
            <person name="Liu Z.-J."/>
        </authorList>
    </citation>
    <scope>NUCLEOTIDE SEQUENCE</scope>
    <source>
        <strain evidence="6">SCP</strain>
        <tissue evidence="6">Leaves</tissue>
    </source>
</reference>
<proteinExistence type="inferred from homology"/>
<dbReference type="FunFam" id="3.30.230.10:FF:000007">
    <property type="entry name" value="40S ribosomal protein S16"/>
    <property type="match status" value="1"/>
</dbReference>
<dbReference type="EMBL" id="JAUJYN010000003">
    <property type="protein sequence ID" value="KAK1274714.1"/>
    <property type="molecule type" value="Genomic_DNA"/>
</dbReference>
<evidence type="ECO:0000256" key="3">
    <source>
        <dbReference type="ARBA" id="ARBA00023274"/>
    </source>
</evidence>
<accession>A0AAV9BF23</accession>
<dbReference type="GO" id="GO:0003735">
    <property type="term" value="F:structural constituent of ribosome"/>
    <property type="evidence" value="ECO:0007669"/>
    <property type="project" value="InterPro"/>
</dbReference>
<dbReference type="AlphaFoldDB" id="A0AAV9BF23"/>
<evidence type="ECO:0000256" key="5">
    <source>
        <dbReference type="RuleBase" id="RU003815"/>
    </source>
</evidence>
<dbReference type="InterPro" id="IPR014721">
    <property type="entry name" value="Ribsml_uS5_D2-typ_fold_subgr"/>
</dbReference>
<dbReference type="InterPro" id="IPR000754">
    <property type="entry name" value="Ribosomal_uS9"/>
</dbReference>
<dbReference type="GO" id="GO:0006412">
    <property type="term" value="P:translation"/>
    <property type="evidence" value="ECO:0007669"/>
    <property type="project" value="InterPro"/>
</dbReference>
<dbReference type="InterPro" id="IPR020574">
    <property type="entry name" value="Ribosomal_uS9_CS"/>
</dbReference>
<dbReference type="GO" id="GO:0022627">
    <property type="term" value="C:cytosolic small ribosomal subunit"/>
    <property type="evidence" value="ECO:0007669"/>
    <property type="project" value="TreeGrafter"/>
</dbReference>
<dbReference type="GO" id="GO:0000462">
    <property type="term" value="P:maturation of SSU-rRNA from tricistronic rRNA transcript (SSU-rRNA, 5.8S rRNA, LSU-rRNA)"/>
    <property type="evidence" value="ECO:0007669"/>
    <property type="project" value="TreeGrafter"/>
</dbReference>
<comment type="caution">
    <text evidence="6">The sequence shown here is derived from an EMBL/GenBank/DDBJ whole genome shotgun (WGS) entry which is preliminary data.</text>
</comment>
<dbReference type="PANTHER" id="PTHR21569:SF16">
    <property type="entry name" value="RIBOSOMAL PROTEIN S16"/>
    <property type="match status" value="1"/>
</dbReference>
<sequence length="150" mass="16889">MAAPLPPPQISQSVQCFGRKKTAVAVTHCKRGRGLIKINGCPIELVQPEILRYKACEPILLLGRKHFAGVDMRIRVSGGGHTSQIYAIRQSIAKALVAYNQKFVDEQTKKEIKDILVRYDRTLLVADPRRCEPKKFGGRGARARFQKSYR</sequence>
<keyword evidence="2 5" id="KW-0689">Ribosomal protein</keyword>
<organism evidence="6 7">
    <name type="scientific">Acorus gramineus</name>
    <name type="common">Dwarf sweet flag</name>
    <dbReference type="NCBI Taxonomy" id="55184"/>
    <lineage>
        <taxon>Eukaryota</taxon>
        <taxon>Viridiplantae</taxon>
        <taxon>Streptophyta</taxon>
        <taxon>Embryophyta</taxon>
        <taxon>Tracheophyta</taxon>
        <taxon>Spermatophyta</taxon>
        <taxon>Magnoliopsida</taxon>
        <taxon>Liliopsida</taxon>
        <taxon>Acoraceae</taxon>
        <taxon>Acorus</taxon>
    </lineage>
</organism>
<dbReference type="PROSITE" id="PS00360">
    <property type="entry name" value="RIBOSOMAL_S9"/>
    <property type="match status" value="1"/>
</dbReference>
<protein>
    <recommendedName>
        <fullName evidence="4">40S ribosomal protein S16</fullName>
    </recommendedName>
</protein>
<name>A0AAV9BF23_ACOGR</name>